<dbReference type="KEGG" id="gtt:GUITHDRAFT_64205"/>
<dbReference type="SUPFAM" id="SSF82615">
    <property type="entry name" value="Polo-box domain"/>
    <property type="match status" value="2"/>
</dbReference>
<feature type="domain" description="POLO box" evidence="11">
    <location>
        <begin position="412"/>
        <end position="498"/>
    </location>
</feature>
<feature type="region of interest" description="Disordered" evidence="9">
    <location>
        <begin position="346"/>
        <end position="365"/>
    </location>
</feature>
<dbReference type="Gene3D" id="3.30.1120.30">
    <property type="entry name" value="POLO box domain"/>
    <property type="match status" value="2"/>
</dbReference>
<dbReference type="InterPro" id="IPR011009">
    <property type="entry name" value="Kinase-like_dom_sf"/>
</dbReference>
<protein>
    <recommendedName>
        <fullName evidence="8">Serine/threonine-protein kinase PLK</fullName>
        <ecNumber evidence="8">2.7.11.21</ecNumber>
    </recommendedName>
    <alternativeName>
        <fullName evidence="8">Polo-like kinase</fullName>
    </alternativeName>
</protein>
<dbReference type="InterPro" id="IPR008271">
    <property type="entry name" value="Ser/Thr_kinase_AS"/>
</dbReference>
<evidence type="ECO:0000256" key="1">
    <source>
        <dbReference type="ARBA" id="ARBA00022527"/>
    </source>
</evidence>
<dbReference type="PANTHER" id="PTHR24345:SF0">
    <property type="entry name" value="CELL CYCLE SERINE_THREONINE-PROTEIN KINASE CDC5_MSD2"/>
    <property type="match status" value="1"/>
</dbReference>
<dbReference type="OrthoDB" id="408964at2759"/>
<dbReference type="PROSITE" id="PS50011">
    <property type="entry name" value="PROTEIN_KINASE_DOM"/>
    <property type="match status" value="1"/>
</dbReference>
<evidence type="ECO:0000313" key="13">
    <source>
        <dbReference type="EnsemblProtists" id="EKX53816"/>
    </source>
</evidence>
<dbReference type="PaxDb" id="55529-EKX53816"/>
<dbReference type="CDD" id="cd14099">
    <property type="entry name" value="STKc_PLK"/>
    <property type="match status" value="1"/>
</dbReference>
<evidence type="ECO:0000259" key="10">
    <source>
        <dbReference type="PROSITE" id="PS50011"/>
    </source>
</evidence>
<keyword evidence="4 7" id="KW-0547">Nucleotide-binding</keyword>
<keyword evidence="1 8" id="KW-0723">Serine/threonine-protein kinase</keyword>
<dbReference type="CDD" id="cd13117">
    <property type="entry name" value="POLO_box_2"/>
    <property type="match status" value="1"/>
</dbReference>
<reference evidence="14" key="2">
    <citation type="submission" date="2012-11" db="EMBL/GenBank/DDBJ databases">
        <authorList>
            <person name="Kuo A."/>
            <person name="Curtis B.A."/>
            <person name="Tanifuji G."/>
            <person name="Burki F."/>
            <person name="Gruber A."/>
            <person name="Irimia M."/>
            <person name="Maruyama S."/>
            <person name="Arias M.C."/>
            <person name="Ball S.G."/>
            <person name="Gile G.H."/>
            <person name="Hirakawa Y."/>
            <person name="Hopkins J.F."/>
            <person name="Rensing S.A."/>
            <person name="Schmutz J."/>
            <person name="Symeonidi A."/>
            <person name="Elias M."/>
            <person name="Eveleigh R.J."/>
            <person name="Herman E.K."/>
            <person name="Klute M.J."/>
            <person name="Nakayama T."/>
            <person name="Obornik M."/>
            <person name="Reyes-Prieto A."/>
            <person name="Armbrust E.V."/>
            <person name="Aves S.J."/>
            <person name="Beiko R.G."/>
            <person name="Coutinho P."/>
            <person name="Dacks J.B."/>
            <person name="Durnford D.G."/>
            <person name="Fast N.M."/>
            <person name="Green B.R."/>
            <person name="Grisdale C."/>
            <person name="Hempe F."/>
            <person name="Henrissat B."/>
            <person name="Hoppner M.P."/>
            <person name="Ishida K.-I."/>
            <person name="Kim E."/>
            <person name="Koreny L."/>
            <person name="Kroth P.G."/>
            <person name="Liu Y."/>
            <person name="Malik S.-B."/>
            <person name="Maier U.G."/>
            <person name="McRose D."/>
            <person name="Mock T."/>
            <person name="Neilson J.A."/>
            <person name="Onodera N.T."/>
            <person name="Poole A.M."/>
            <person name="Pritham E.J."/>
            <person name="Richards T.A."/>
            <person name="Rocap G."/>
            <person name="Roy S.W."/>
            <person name="Sarai C."/>
            <person name="Schaack S."/>
            <person name="Shirato S."/>
            <person name="Slamovits C.H."/>
            <person name="Spencer D.F."/>
            <person name="Suzuki S."/>
            <person name="Worden A.Z."/>
            <person name="Zauner S."/>
            <person name="Barry K."/>
            <person name="Bell C."/>
            <person name="Bharti A.K."/>
            <person name="Crow J.A."/>
            <person name="Grimwood J."/>
            <person name="Kramer R."/>
            <person name="Lindquist E."/>
            <person name="Lucas S."/>
            <person name="Salamov A."/>
            <person name="McFadden G.I."/>
            <person name="Lane C.E."/>
            <person name="Keeling P.J."/>
            <person name="Gray M.W."/>
            <person name="Grigoriev I.V."/>
            <person name="Archibald J.M."/>
        </authorList>
    </citation>
    <scope>NUCLEOTIDE SEQUENCE</scope>
    <source>
        <strain evidence="14">CCMP2712</strain>
    </source>
</reference>
<dbReference type="InterPro" id="IPR000719">
    <property type="entry name" value="Prot_kinase_dom"/>
</dbReference>
<dbReference type="PROSITE" id="PS00107">
    <property type="entry name" value="PROTEIN_KINASE_ATP"/>
    <property type="match status" value="1"/>
</dbReference>
<evidence type="ECO:0000256" key="9">
    <source>
        <dbReference type="SAM" id="MobiDB-lite"/>
    </source>
</evidence>
<evidence type="ECO:0000256" key="7">
    <source>
        <dbReference type="PROSITE-ProRule" id="PRU10141"/>
    </source>
</evidence>
<dbReference type="AlphaFoldDB" id="L1JZ37"/>
<name>L1JZ37_GUITC</name>
<dbReference type="GO" id="GO:0005634">
    <property type="term" value="C:nucleus"/>
    <property type="evidence" value="ECO:0007669"/>
    <property type="project" value="TreeGrafter"/>
</dbReference>
<dbReference type="GO" id="GO:0004674">
    <property type="term" value="F:protein serine/threonine kinase activity"/>
    <property type="evidence" value="ECO:0007669"/>
    <property type="project" value="UniProtKB-KW"/>
</dbReference>
<dbReference type="PANTHER" id="PTHR24345">
    <property type="entry name" value="SERINE/THREONINE-PROTEIN KINASE PLK"/>
    <property type="match status" value="1"/>
</dbReference>
<dbReference type="RefSeq" id="XP_005840796.1">
    <property type="nucleotide sequence ID" value="XM_005840739.1"/>
</dbReference>
<feature type="domain" description="Protein kinase" evidence="10">
    <location>
        <begin position="42"/>
        <end position="299"/>
    </location>
</feature>
<comment type="catalytic activity">
    <reaction evidence="8">
        <text>L-threonyl-[protein] + ATP = O-phospho-L-threonyl-[protein] + ADP + H(+)</text>
        <dbReference type="Rhea" id="RHEA:46608"/>
        <dbReference type="Rhea" id="RHEA-COMP:11060"/>
        <dbReference type="Rhea" id="RHEA-COMP:11605"/>
        <dbReference type="ChEBI" id="CHEBI:15378"/>
        <dbReference type="ChEBI" id="CHEBI:30013"/>
        <dbReference type="ChEBI" id="CHEBI:30616"/>
        <dbReference type="ChEBI" id="CHEBI:61977"/>
        <dbReference type="ChEBI" id="CHEBI:456216"/>
        <dbReference type="EC" id="2.7.11.21"/>
    </reaction>
</comment>
<keyword evidence="6 7" id="KW-0067">ATP-binding</keyword>
<dbReference type="SUPFAM" id="SSF56112">
    <property type="entry name" value="Protein kinase-like (PK-like)"/>
    <property type="match status" value="1"/>
</dbReference>
<dbReference type="EnsemblProtists" id="EKX53816">
    <property type="protein sequence ID" value="EKX53816"/>
    <property type="gene ID" value="GUITHDRAFT_64205"/>
</dbReference>
<feature type="compositionally biased region" description="Basic and acidic residues" evidence="9">
    <location>
        <begin position="349"/>
        <end position="361"/>
    </location>
</feature>
<keyword evidence="3" id="KW-0677">Repeat</keyword>
<evidence type="ECO:0000313" key="12">
    <source>
        <dbReference type="EMBL" id="EKX53816.1"/>
    </source>
</evidence>
<feature type="binding site" evidence="7">
    <location>
        <position position="71"/>
    </location>
    <ligand>
        <name>ATP</name>
        <dbReference type="ChEBI" id="CHEBI:30616"/>
    </ligand>
</feature>
<keyword evidence="14" id="KW-1185">Reference proteome</keyword>
<evidence type="ECO:0000259" key="11">
    <source>
        <dbReference type="PROSITE" id="PS50078"/>
    </source>
</evidence>
<dbReference type="EMBL" id="JH992969">
    <property type="protein sequence ID" value="EKX53816.1"/>
    <property type="molecule type" value="Genomic_DNA"/>
</dbReference>
<proteinExistence type="inferred from homology"/>
<dbReference type="InterPro" id="IPR033695">
    <property type="entry name" value="POLO_box_2"/>
</dbReference>
<dbReference type="Gene3D" id="1.10.510.10">
    <property type="entry name" value="Transferase(Phosphotransferase) domain 1"/>
    <property type="match status" value="1"/>
</dbReference>
<dbReference type="Gene3D" id="3.30.200.20">
    <property type="entry name" value="Phosphorylase Kinase, domain 1"/>
    <property type="match status" value="1"/>
</dbReference>
<dbReference type="PROSITE" id="PS50078">
    <property type="entry name" value="POLO_BOX"/>
    <property type="match status" value="2"/>
</dbReference>
<dbReference type="STRING" id="905079.L1JZ37"/>
<gene>
    <name evidence="12" type="ORF">GUITHDRAFT_64205</name>
</gene>
<dbReference type="OMA" id="IQIHKSM"/>
<dbReference type="GO" id="GO:0005524">
    <property type="term" value="F:ATP binding"/>
    <property type="evidence" value="ECO:0007669"/>
    <property type="project" value="UniProtKB-UniRule"/>
</dbReference>
<evidence type="ECO:0000256" key="8">
    <source>
        <dbReference type="RuleBase" id="RU361162"/>
    </source>
</evidence>
<evidence type="ECO:0000256" key="2">
    <source>
        <dbReference type="ARBA" id="ARBA00022679"/>
    </source>
</evidence>
<dbReference type="InterPro" id="IPR036947">
    <property type="entry name" value="POLO_box_dom_sf"/>
</dbReference>
<evidence type="ECO:0000256" key="6">
    <source>
        <dbReference type="ARBA" id="ARBA00022840"/>
    </source>
</evidence>
<keyword evidence="5 8" id="KW-0418">Kinase</keyword>
<evidence type="ECO:0000256" key="3">
    <source>
        <dbReference type="ARBA" id="ARBA00022737"/>
    </source>
</evidence>
<dbReference type="Proteomes" id="UP000011087">
    <property type="component" value="Unassembled WGS sequence"/>
</dbReference>
<dbReference type="eggNOG" id="KOG0575">
    <property type="taxonomic scope" value="Eukaryota"/>
</dbReference>
<evidence type="ECO:0000256" key="5">
    <source>
        <dbReference type="ARBA" id="ARBA00022777"/>
    </source>
</evidence>
<sequence>MTNQCSSRPLSAPSFNSLNSNDSPYIEHTKKDSRGVLVTKRYLKGGLLGKGGFAKCFKITDVETNQDWACKVVQKSSLTKHRHKVKLQTEIKIHKSLSHKHVVRFEDVFEDKENVYIIMELCTNQTMLEFVKRKKRLTESETRRYMLQMLDGVRYLHQNKVIHRDLKLGNLFLNHGDDVKIGDFGLACKLQFDGERKRTLCGTPNYIAPEVLDGKNGHSYEVDTWSIGVVMYTCLVGKPPFETADVKSTYKLIKANTYTFPDRLLVSDAAKSLVRRILKSEPELRPSIDDVSAAMQGKFCILTFSTDLKVLDCSPRLRACSQVQEPIRPAPIPSLGSAVIPRASTAMDTKSRAGTGKERRGWAGAGQSSWRAADGAALSIMHNNIKQAFNVQQAAGKLDVPSSTDMPLPSVWVSRWVDYSKKYGLGYKLSNGCSGVFFNDATKMLLALDGENVDYIERMRREDGVKYDIRKPTKLKGHPADLTKKVTLMEHFKNYLDETHPNRDSPLHHPVESREEELARDGVYVRKWMRTRHSIIFRLSNNNFQVNFFDDTEVVLWADRPWVTYKGKNKFRNTYNISDVVVYQEMSKRIKYVKDILSQLVAA</sequence>
<evidence type="ECO:0000256" key="4">
    <source>
        <dbReference type="ARBA" id="ARBA00022741"/>
    </source>
</evidence>
<organism evidence="12">
    <name type="scientific">Guillardia theta (strain CCMP2712)</name>
    <name type="common">Cryptophyte</name>
    <dbReference type="NCBI Taxonomy" id="905079"/>
    <lineage>
        <taxon>Eukaryota</taxon>
        <taxon>Cryptophyceae</taxon>
        <taxon>Pyrenomonadales</taxon>
        <taxon>Geminigeraceae</taxon>
        <taxon>Guillardia</taxon>
    </lineage>
</organism>
<dbReference type="PROSITE" id="PS00108">
    <property type="entry name" value="PROTEIN_KINASE_ST"/>
    <property type="match status" value="1"/>
</dbReference>
<dbReference type="Pfam" id="PF00659">
    <property type="entry name" value="POLO_box"/>
    <property type="match status" value="2"/>
</dbReference>
<dbReference type="EC" id="2.7.11.21" evidence="8"/>
<feature type="domain" description="POLO box" evidence="11">
    <location>
        <begin position="524"/>
        <end position="602"/>
    </location>
</feature>
<dbReference type="InterPro" id="IPR000959">
    <property type="entry name" value="POLO_box_dom"/>
</dbReference>
<dbReference type="HOGENOM" id="CLU_000288_46_1_1"/>
<evidence type="ECO:0000313" key="14">
    <source>
        <dbReference type="Proteomes" id="UP000011087"/>
    </source>
</evidence>
<dbReference type="InterPro" id="IPR033701">
    <property type="entry name" value="POLO_box_1"/>
</dbReference>
<reference evidence="13" key="3">
    <citation type="submission" date="2015-06" db="UniProtKB">
        <authorList>
            <consortium name="EnsemblProtists"/>
        </authorList>
    </citation>
    <scope>IDENTIFICATION</scope>
</reference>
<dbReference type="InterPro" id="IPR017441">
    <property type="entry name" value="Protein_kinase_ATP_BS"/>
</dbReference>
<accession>L1JZ37</accession>
<dbReference type="SMART" id="SM00220">
    <property type="entry name" value="S_TKc"/>
    <property type="match status" value="1"/>
</dbReference>
<dbReference type="FunFam" id="3.30.200.20:FF:000091">
    <property type="entry name" value="Serine/threonine-protein kinase PLK"/>
    <property type="match status" value="1"/>
</dbReference>
<dbReference type="Pfam" id="PF00069">
    <property type="entry name" value="Pkinase"/>
    <property type="match status" value="1"/>
</dbReference>
<reference evidence="12 14" key="1">
    <citation type="journal article" date="2012" name="Nature">
        <title>Algal genomes reveal evolutionary mosaicism and the fate of nucleomorphs.</title>
        <authorList>
            <consortium name="DOE Joint Genome Institute"/>
            <person name="Curtis B.A."/>
            <person name="Tanifuji G."/>
            <person name="Burki F."/>
            <person name="Gruber A."/>
            <person name="Irimia M."/>
            <person name="Maruyama S."/>
            <person name="Arias M.C."/>
            <person name="Ball S.G."/>
            <person name="Gile G.H."/>
            <person name="Hirakawa Y."/>
            <person name="Hopkins J.F."/>
            <person name="Kuo A."/>
            <person name="Rensing S.A."/>
            <person name="Schmutz J."/>
            <person name="Symeonidi A."/>
            <person name="Elias M."/>
            <person name="Eveleigh R.J."/>
            <person name="Herman E.K."/>
            <person name="Klute M.J."/>
            <person name="Nakayama T."/>
            <person name="Obornik M."/>
            <person name="Reyes-Prieto A."/>
            <person name="Armbrust E.V."/>
            <person name="Aves S.J."/>
            <person name="Beiko R.G."/>
            <person name="Coutinho P."/>
            <person name="Dacks J.B."/>
            <person name="Durnford D.G."/>
            <person name="Fast N.M."/>
            <person name="Green B.R."/>
            <person name="Grisdale C.J."/>
            <person name="Hempel F."/>
            <person name="Henrissat B."/>
            <person name="Hoppner M.P."/>
            <person name="Ishida K."/>
            <person name="Kim E."/>
            <person name="Koreny L."/>
            <person name="Kroth P.G."/>
            <person name="Liu Y."/>
            <person name="Malik S.B."/>
            <person name="Maier U.G."/>
            <person name="McRose D."/>
            <person name="Mock T."/>
            <person name="Neilson J.A."/>
            <person name="Onodera N.T."/>
            <person name="Poole A.M."/>
            <person name="Pritham E.J."/>
            <person name="Richards T.A."/>
            <person name="Rocap G."/>
            <person name="Roy S.W."/>
            <person name="Sarai C."/>
            <person name="Schaack S."/>
            <person name="Shirato S."/>
            <person name="Slamovits C.H."/>
            <person name="Spencer D.F."/>
            <person name="Suzuki S."/>
            <person name="Worden A.Z."/>
            <person name="Zauner S."/>
            <person name="Barry K."/>
            <person name="Bell C."/>
            <person name="Bharti A.K."/>
            <person name="Crow J.A."/>
            <person name="Grimwood J."/>
            <person name="Kramer R."/>
            <person name="Lindquist E."/>
            <person name="Lucas S."/>
            <person name="Salamov A."/>
            <person name="McFadden G.I."/>
            <person name="Lane C.E."/>
            <person name="Keeling P.J."/>
            <person name="Gray M.W."/>
            <person name="Grigoriev I.V."/>
            <person name="Archibald J.M."/>
        </authorList>
    </citation>
    <scope>NUCLEOTIDE SEQUENCE</scope>
    <source>
        <strain evidence="12 14">CCMP2712</strain>
    </source>
</reference>
<comment type="similarity">
    <text evidence="8">Belongs to the protein kinase superfamily. Ser/Thr protein kinase family. CDC5/Polo subfamily.</text>
</comment>
<dbReference type="GeneID" id="17310414"/>
<dbReference type="CDD" id="cd13118">
    <property type="entry name" value="POLO_box_1"/>
    <property type="match status" value="1"/>
</dbReference>
<keyword evidence="2 8" id="KW-0808">Transferase</keyword>
<dbReference type="FunFam" id="1.10.510.10:FF:000571">
    <property type="entry name" value="Maternal embryonic leucine zipper kinase"/>
    <property type="match status" value="1"/>
</dbReference>